<name>A0A8S1FES1_9PELO</name>
<sequence length="238" mass="29198">MDLSCEDFRRSVQEEIDYHIEEFREVLRQGDEHILTEELRPFIDEFVSVKERLDTLKAECLRGNCRHLRASAEFDLEIFPELTTLHRKFKQQMRWIKWKLLSCRHNFKTQGFHTHSWMNDKVRTLRNILRQLRRQSEHLEMRDQQRYVALQNIPCENYWIDMFRRVGLFASEYDQLHFVADMRTKFLFDQFNLQVREIWYARTRCGFGNDSHYLAEMAYEMGQAYFESLKEYIRNNES</sequence>
<dbReference type="Proteomes" id="UP000494206">
    <property type="component" value="Unassembled WGS sequence"/>
</dbReference>
<reference evidence="1 2" key="1">
    <citation type="submission" date="2020-04" db="EMBL/GenBank/DDBJ databases">
        <authorList>
            <person name="Laetsch R D."/>
            <person name="Stevens L."/>
            <person name="Kumar S."/>
            <person name="Blaxter L. M."/>
        </authorList>
    </citation>
    <scope>NUCLEOTIDE SEQUENCE [LARGE SCALE GENOMIC DNA]</scope>
</reference>
<keyword evidence="2" id="KW-1185">Reference proteome</keyword>
<evidence type="ECO:0000313" key="1">
    <source>
        <dbReference type="EMBL" id="CAB3411688.1"/>
    </source>
</evidence>
<comment type="caution">
    <text evidence="1">The sequence shown here is derived from an EMBL/GenBank/DDBJ whole genome shotgun (WGS) entry which is preliminary data.</text>
</comment>
<gene>
    <name evidence="1" type="ORF">CBOVIS_LOCUS13063</name>
</gene>
<organism evidence="1 2">
    <name type="scientific">Caenorhabditis bovis</name>
    <dbReference type="NCBI Taxonomy" id="2654633"/>
    <lineage>
        <taxon>Eukaryota</taxon>
        <taxon>Metazoa</taxon>
        <taxon>Ecdysozoa</taxon>
        <taxon>Nematoda</taxon>
        <taxon>Chromadorea</taxon>
        <taxon>Rhabditida</taxon>
        <taxon>Rhabditina</taxon>
        <taxon>Rhabditomorpha</taxon>
        <taxon>Rhabditoidea</taxon>
        <taxon>Rhabditidae</taxon>
        <taxon>Peloderinae</taxon>
        <taxon>Caenorhabditis</taxon>
    </lineage>
</organism>
<dbReference type="AlphaFoldDB" id="A0A8S1FES1"/>
<dbReference type="EMBL" id="CADEPM010000015">
    <property type="protein sequence ID" value="CAB3411688.1"/>
    <property type="molecule type" value="Genomic_DNA"/>
</dbReference>
<evidence type="ECO:0000313" key="2">
    <source>
        <dbReference type="Proteomes" id="UP000494206"/>
    </source>
</evidence>
<proteinExistence type="predicted"/>
<protein>
    <submittedName>
        <fullName evidence="1">Uncharacterized protein</fullName>
    </submittedName>
</protein>
<accession>A0A8S1FES1</accession>